<dbReference type="GO" id="GO:0006412">
    <property type="term" value="P:translation"/>
    <property type="evidence" value="ECO:0007669"/>
    <property type="project" value="TreeGrafter"/>
</dbReference>
<dbReference type="SMART" id="SM00316">
    <property type="entry name" value="S1"/>
    <property type="match status" value="4"/>
</dbReference>
<evidence type="ECO:0000259" key="4">
    <source>
        <dbReference type="PROSITE" id="PS50126"/>
    </source>
</evidence>
<dbReference type="GO" id="GO:0003729">
    <property type="term" value="F:mRNA binding"/>
    <property type="evidence" value="ECO:0007669"/>
    <property type="project" value="TreeGrafter"/>
</dbReference>
<dbReference type="PROSITE" id="PS50126">
    <property type="entry name" value="S1"/>
    <property type="match status" value="4"/>
</dbReference>
<dbReference type="Gene3D" id="2.40.50.140">
    <property type="entry name" value="Nucleic acid-binding proteins"/>
    <property type="match status" value="4"/>
</dbReference>
<dbReference type="CDD" id="cd04465">
    <property type="entry name" value="S1_RPS1_repeat_ec2_hs2"/>
    <property type="match status" value="1"/>
</dbReference>
<dbReference type="AlphaFoldDB" id="A0A1G1Z369"/>
<evidence type="ECO:0000313" key="6">
    <source>
        <dbReference type="Proteomes" id="UP000178651"/>
    </source>
</evidence>
<comment type="similarity">
    <text evidence="1">Belongs to the bacterial ribosomal protein bS1 family.</text>
</comment>
<evidence type="ECO:0000256" key="1">
    <source>
        <dbReference type="ARBA" id="ARBA00006767"/>
    </source>
</evidence>
<dbReference type="CDD" id="cd00164">
    <property type="entry name" value="S1_like"/>
    <property type="match status" value="1"/>
</dbReference>
<sequence length="349" mass="38528">MLRTDPGLMPLLKPGDLIQVKLLERTPKAIYFEVPRVGTGVIYGSELTNAKEVLKKLQVGEEVPAKVVVSENDKGLVELSLSEADKQKVWQEVKELKEKDEAFKVKIVDANAGGLIAEISSLSAFLPGSQLSSDHYPKVAEGDRAKLIEEFKKFIGEELTVKVLSLNPRTNKLIISEREGANANAKELLTKYKIGDVVSGIISGVANFGAFIRFADSPEIEGLIHISELDHRLIDNPKEVVKIGDPVTAKILEIKEGRVTLSLKALKPDPWDGVQEKFKAGMAVKGTIYKLTPFGAFVKLSDDIIGLIHVSEFGSLEDLKKKLEKDMSYDFIIDSIKPEDKRIVLKLKV</sequence>
<reference evidence="5 6" key="1">
    <citation type="journal article" date="2016" name="Nat. Commun.">
        <title>Thousands of microbial genomes shed light on interconnected biogeochemical processes in an aquifer system.</title>
        <authorList>
            <person name="Anantharaman K."/>
            <person name="Brown C.T."/>
            <person name="Hug L.A."/>
            <person name="Sharon I."/>
            <person name="Castelle C.J."/>
            <person name="Probst A.J."/>
            <person name="Thomas B.C."/>
            <person name="Singh A."/>
            <person name="Wilkins M.J."/>
            <person name="Karaoz U."/>
            <person name="Brodie E.L."/>
            <person name="Williams K.H."/>
            <person name="Hubbard S.S."/>
            <person name="Banfield J.F."/>
        </authorList>
    </citation>
    <scope>NUCLEOTIDE SEQUENCE [LARGE SCALE GENOMIC DNA]</scope>
</reference>
<evidence type="ECO:0000256" key="3">
    <source>
        <dbReference type="ARBA" id="ARBA00023274"/>
    </source>
</evidence>
<dbReference type="GO" id="GO:1990904">
    <property type="term" value="C:ribonucleoprotein complex"/>
    <property type="evidence" value="ECO:0007669"/>
    <property type="project" value="UniProtKB-KW"/>
</dbReference>
<dbReference type="EMBL" id="MHIU01000004">
    <property type="protein sequence ID" value="OGY58137.1"/>
    <property type="molecule type" value="Genomic_DNA"/>
</dbReference>
<dbReference type="InterPro" id="IPR012340">
    <property type="entry name" value="NA-bd_OB-fold"/>
</dbReference>
<feature type="domain" description="S1 motif" evidence="4">
    <location>
        <begin position="100"/>
        <end position="178"/>
    </location>
</feature>
<dbReference type="InterPro" id="IPR003029">
    <property type="entry name" value="S1_domain"/>
</dbReference>
<protein>
    <recommendedName>
        <fullName evidence="4">S1 motif domain-containing protein</fullName>
    </recommendedName>
</protein>
<dbReference type="Pfam" id="PF00575">
    <property type="entry name" value="S1"/>
    <property type="match status" value="3"/>
</dbReference>
<evidence type="ECO:0000256" key="2">
    <source>
        <dbReference type="ARBA" id="ARBA00022980"/>
    </source>
</evidence>
<dbReference type="InterPro" id="IPR050437">
    <property type="entry name" value="Ribos_protein_bS1-like"/>
</dbReference>
<feature type="domain" description="S1 motif" evidence="4">
    <location>
        <begin position="15"/>
        <end position="82"/>
    </location>
</feature>
<dbReference type="Proteomes" id="UP000178651">
    <property type="component" value="Unassembled WGS sequence"/>
</dbReference>
<accession>A0A1G1Z369</accession>
<feature type="domain" description="S1 motif" evidence="4">
    <location>
        <begin position="195"/>
        <end position="264"/>
    </location>
</feature>
<organism evidence="5 6">
    <name type="scientific">Candidatus Colwellbacteria bacterium RIFCSPHIGHO2_02_FULL_43_15</name>
    <dbReference type="NCBI Taxonomy" id="1797686"/>
    <lineage>
        <taxon>Bacteria</taxon>
        <taxon>Candidatus Colwelliibacteriota</taxon>
    </lineage>
</organism>
<keyword evidence="2" id="KW-0689">Ribosomal protein</keyword>
<dbReference type="PANTHER" id="PTHR10724:SF7">
    <property type="entry name" value="SMALL RIBOSOMAL SUBUNIT PROTEIN BS1C"/>
    <property type="match status" value="1"/>
</dbReference>
<dbReference type="SUPFAM" id="SSF50249">
    <property type="entry name" value="Nucleic acid-binding proteins"/>
    <property type="match status" value="4"/>
</dbReference>
<dbReference type="PANTHER" id="PTHR10724">
    <property type="entry name" value="30S RIBOSOMAL PROTEIN S1"/>
    <property type="match status" value="1"/>
</dbReference>
<keyword evidence="3" id="KW-0687">Ribonucleoprotein</keyword>
<comment type="caution">
    <text evidence="5">The sequence shown here is derived from an EMBL/GenBank/DDBJ whole genome shotgun (WGS) entry which is preliminary data.</text>
</comment>
<feature type="domain" description="S1 motif" evidence="4">
    <location>
        <begin position="281"/>
        <end position="348"/>
    </location>
</feature>
<dbReference type="GO" id="GO:0005840">
    <property type="term" value="C:ribosome"/>
    <property type="evidence" value="ECO:0007669"/>
    <property type="project" value="UniProtKB-KW"/>
</dbReference>
<proteinExistence type="inferred from homology"/>
<gene>
    <name evidence="5" type="ORF">A3D47_00340</name>
</gene>
<dbReference type="GO" id="GO:0003735">
    <property type="term" value="F:structural constituent of ribosome"/>
    <property type="evidence" value="ECO:0007669"/>
    <property type="project" value="TreeGrafter"/>
</dbReference>
<evidence type="ECO:0000313" key="5">
    <source>
        <dbReference type="EMBL" id="OGY58137.1"/>
    </source>
</evidence>
<name>A0A1G1Z369_9BACT</name>